<keyword evidence="3" id="KW-1185">Reference proteome</keyword>
<feature type="transmembrane region" description="Helical" evidence="1">
    <location>
        <begin position="74"/>
        <end position="95"/>
    </location>
</feature>
<keyword evidence="1" id="KW-0472">Membrane</keyword>
<organism evidence="2 3">
    <name type="scientific">Ruminiclostridium hungatei</name>
    <name type="common">Clostridium hungatei</name>
    <dbReference type="NCBI Taxonomy" id="48256"/>
    <lineage>
        <taxon>Bacteria</taxon>
        <taxon>Bacillati</taxon>
        <taxon>Bacillota</taxon>
        <taxon>Clostridia</taxon>
        <taxon>Eubacteriales</taxon>
        <taxon>Oscillospiraceae</taxon>
        <taxon>Ruminiclostridium</taxon>
    </lineage>
</organism>
<dbReference type="PROSITE" id="PS51257">
    <property type="entry name" value="PROKAR_LIPOPROTEIN"/>
    <property type="match status" value="1"/>
</dbReference>
<reference evidence="2 3" key="1">
    <citation type="submission" date="2017-03" db="EMBL/GenBank/DDBJ databases">
        <title>Genome sequence of Clostridium hungatei DSM 14427.</title>
        <authorList>
            <person name="Poehlein A."/>
            <person name="Daniel R."/>
        </authorList>
    </citation>
    <scope>NUCLEOTIDE SEQUENCE [LARGE SCALE GENOMIC DNA]</scope>
    <source>
        <strain evidence="2 3">DSM 14427</strain>
    </source>
</reference>
<gene>
    <name evidence="2" type="ORF">CLHUN_40990</name>
</gene>
<feature type="transmembrane region" description="Helical" evidence="1">
    <location>
        <begin position="33"/>
        <end position="62"/>
    </location>
</feature>
<sequence length="136" mass="15599">MKLKILNILSGISFFISSACLLSIPFLDLKEGFTIVTYILAGLFWCGLISGFVLQIILAKLCRRLPVIKNNKRILRIIGIAFLILLVVMIPVIIFFNDNRFVLPINLFLVLLSVEAYFVIRRMGRLNEYERIHKNG</sequence>
<keyword evidence="1" id="KW-1133">Transmembrane helix</keyword>
<protein>
    <recommendedName>
        <fullName evidence="4">Lipoprotein</fullName>
    </recommendedName>
</protein>
<evidence type="ECO:0000256" key="1">
    <source>
        <dbReference type="SAM" id="Phobius"/>
    </source>
</evidence>
<evidence type="ECO:0000313" key="2">
    <source>
        <dbReference type="EMBL" id="OPX42040.1"/>
    </source>
</evidence>
<dbReference type="STRING" id="48256.CLHUN_40990"/>
<evidence type="ECO:0000313" key="3">
    <source>
        <dbReference type="Proteomes" id="UP000191554"/>
    </source>
</evidence>
<dbReference type="Proteomes" id="UP000191554">
    <property type="component" value="Unassembled WGS sequence"/>
</dbReference>
<dbReference type="EMBL" id="MZGX01000036">
    <property type="protein sequence ID" value="OPX42040.1"/>
    <property type="molecule type" value="Genomic_DNA"/>
</dbReference>
<proteinExistence type="predicted"/>
<dbReference type="AlphaFoldDB" id="A0A1V4SDW0"/>
<accession>A0A1V4SDW0</accession>
<evidence type="ECO:0008006" key="4">
    <source>
        <dbReference type="Google" id="ProtNLM"/>
    </source>
</evidence>
<dbReference type="RefSeq" id="WP_080066552.1">
    <property type="nucleotide sequence ID" value="NZ_MZGX01000036.1"/>
</dbReference>
<name>A0A1V4SDW0_RUMHU</name>
<feature type="transmembrane region" description="Helical" evidence="1">
    <location>
        <begin position="7"/>
        <end position="27"/>
    </location>
</feature>
<keyword evidence="1" id="KW-0812">Transmembrane</keyword>
<feature type="transmembrane region" description="Helical" evidence="1">
    <location>
        <begin position="101"/>
        <end position="120"/>
    </location>
</feature>
<comment type="caution">
    <text evidence="2">The sequence shown here is derived from an EMBL/GenBank/DDBJ whole genome shotgun (WGS) entry which is preliminary data.</text>
</comment>
<dbReference type="OrthoDB" id="9973361at2"/>